<sequence length="310" mass="34112">MLVWGTDREVGAPHLFVRDCVVGVIRIRCDVAYRGTDFVGWARQPGLRSVQGTLEDALERLMGERIAVTVAGRTDAGVHARGQVVHCDVPGDRWERLPGRSDRTPGEALRAKLGGILPSDVVVRRVAPAPPGFDARFSALSRTYYYRIADDVMMRDPLTAPFVLWVRSPLDVEAMNRGAAPLVGLRDFAAFCKPRPGASTIRELQDFRWERVEQGPDEGLVRATVRADAFCHNMVRALVGASLDVGRGVRGEEWLVQALTSKSRVNSSAVVQPHGLTLEQVAYPPVDQLADRAQAIRARRMDEELLDGGV</sequence>
<evidence type="ECO:0000313" key="9">
    <source>
        <dbReference type="EMBL" id="ACV08279.1"/>
    </source>
</evidence>
<keyword evidence="10" id="KW-1185">Reference proteome</keyword>
<dbReference type="AlphaFoldDB" id="C7R164"/>
<dbReference type="PANTHER" id="PTHR11142">
    <property type="entry name" value="PSEUDOURIDYLATE SYNTHASE"/>
    <property type="match status" value="1"/>
</dbReference>
<dbReference type="InterPro" id="IPR020097">
    <property type="entry name" value="PsdUridine_synth_TruA_a/b_dom"/>
</dbReference>
<evidence type="ECO:0000256" key="7">
    <source>
        <dbReference type="RuleBase" id="RU003792"/>
    </source>
</evidence>
<dbReference type="SUPFAM" id="SSF55120">
    <property type="entry name" value="Pseudouridine synthase"/>
    <property type="match status" value="1"/>
</dbReference>
<dbReference type="STRING" id="471856.Jden_0615"/>
<evidence type="ECO:0000256" key="1">
    <source>
        <dbReference type="ARBA" id="ARBA00009375"/>
    </source>
</evidence>
<gene>
    <name evidence="4" type="primary">truA</name>
    <name evidence="9" type="ordered locus">Jden_0615</name>
</gene>
<keyword evidence="3 4" id="KW-0413">Isomerase</keyword>
<evidence type="ECO:0000256" key="2">
    <source>
        <dbReference type="ARBA" id="ARBA00022694"/>
    </source>
</evidence>
<keyword evidence="2 4" id="KW-0819">tRNA processing</keyword>
<comment type="function">
    <text evidence="4">Formation of pseudouridine at positions 38, 39 and 40 in the anticodon stem and loop of transfer RNAs.</text>
</comment>
<feature type="domain" description="Pseudouridine synthase I TruA alpha/beta" evidence="8">
    <location>
        <begin position="32"/>
        <end position="137"/>
    </location>
</feature>
<dbReference type="CDD" id="cd02570">
    <property type="entry name" value="PseudoU_synth_EcTruA"/>
    <property type="match status" value="1"/>
</dbReference>
<evidence type="ECO:0000256" key="6">
    <source>
        <dbReference type="PIRSR" id="PIRSR001430-2"/>
    </source>
</evidence>
<dbReference type="InterPro" id="IPR020103">
    <property type="entry name" value="PsdUridine_synth_cat_dom_sf"/>
</dbReference>
<comment type="catalytic activity">
    <reaction evidence="4 7">
        <text>uridine(38/39/40) in tRNA = pseudouridine(38/39/40) in tRNA</text>
        <dbReference type="Rhea" id="RHEA:22376"/>
        <dbReference type="Rhea" id="RHEA-COMP:10085"/>
        <dbReference type="Rhea" id="RHEA-COMP:10087"/>
        <dbReference type="ChEBI" id="CHEBI:65314"/>
        <dbReference type="ChEBI" id="CHEBI:65315"/>
        <dbReference type="EC" id="5.4.99.12"/>
    </reaction>
</comment>
<comment type="similarity">
    <text evidence="1 4 7">Belongs to the tRNA pseudouridine synthase TruA family.</text>
</comment>
<evidence type="ECO:0000313" key="10">
    <source>
        <dbReference type="Proteomes" id="UP000000628"/>
    </source>
</evidence>
<dbReference type="InterPro" id="IPR020094">
    <property type="entry name" value="TruA/RsuA/RluB/E/F_N"/>
</dbReference>
<feature type="active site" description="Nucleophile" evidence="4 5">
    <location>
        <position position="75"/>
    </location>
</feature>
<feature type="domain" description="Pseudouridine synthase I TruA alpha/beta" evidence="8">
    <location>
        <begin position="180"/>
        <end position="284"/>
    </location>
</feature>
<dbReference type="Gene3D" id="3.30.70.580">
    <property type="entry name" value="Pseudouridine synthase I, catalytic domain, N-terminal subdomain"/>
    <property type="match status" value="1"/>
</dbReference>
<dbReference type="FunFam" id="3.30.70.580:FF:000001">
    <property type="entry name" value="tRNA pseudouridine synthase A"/>
    <property type="match status" value="1"/>
</dbReference>
<organism evidence="9 10">
    <name type="scientific">Jonesia denitrificans (strain ATCC 14870 / DSM 20603 / BCRC 15368 / CIP 55.134 / JCM 11481 / NBRC 15587 / NCTC 10816 / Prevot 55134)</name>
    <name type="common">Listeria denitrificans</name>
    <dbReference type="NCBI Taxonomy" id="471856"/>
    <lineage>
        <taxon>Bacteria</taxon>
        <taxon>Bacillati</taxon>
        <taxon>Actinomycetota</taxon>
        <taxon>Actinomycetes</taxon>
        <taxon>Micrococcales</taxon>
        <taxon>Jonesiaceae</taxon>
        <taxon>Jonesia</taxon>
    </lineage>
</organism>
<reference evidence="9 10" key="1">
    <citation type="journal article" date="2009" name="Stand. Genomic Sci.">
        <title>Complete genome sequence of Jonesia denitrificans type strain (Prevot 55134).</title>
        <authorList>
            <person name="Pukall R."/>
            <person name="Gehrich-Schroter G."/>
            <person name="Lapidus A."/>
            <person name="Nolan M."/>
            <person name="Glavina Del Rio T."/>
            <person name="Lucas S."/>
            <person name="Chen F."/>
            <person name="Tice H."/>
            <person name="Pitluck S."/>
            <person name="Cheng J.F."/>
            <person name="Copeland A."/>
            <person name="Saunders E."/>
            <person name="Brettin T."/>
            <person name="Detter J.C."/>
            <person name="Bruce D."/>
            <person name="Goodwin L."/>
            <person name="Pati A."/>
            <person name="Ivanova N."/>
            <person name="Mavromatis K."/>
            <person name="Ovchinnikova G."/>
            <person name="Chen A."/>
            <person name="Palaniappan K."/>
            <person name="Land M."/>
            <person name="Hauser L."/>
            <person name="Chang Y.J."/>
            <person name="Jeffries C.D."/>
            <person name="Chain P."/>
            <person name="Goker M."/>
            <person name="Bristow J."/>
            <person name="Eisen J.A."/>
            <person name="Markowitz V."/>
            <person name="Hugenholtz P."/>
            <person name="Kyrpides N.C."/>
            <person name="Klenk H.P."/>
            <person name="Han C."/>
        </authorList>
    </citation>
    <scope>NUCLEOTIDE SEQUENCE [LARGE SCALE GENOMIC DNA]</scope>
    <source>
        <strain evidence="10">ATCC 14870 / DSM 20603 / BCRC 15368 / CIP 55.134 / JCM 11481 / NBRC 15587 / NCTC 10816 / Prevot 55134</strain>
    </source>
</reference>
<dbReference type="GO" id="GO:0003723">
    <property type="term" value="F:RNA binding"/>
    <property type="evidence" value="ECO:0007669"/>
    <property type="project" value="InterPro"/>
</dbReference>
<dbReference type="Gene3D" id="3.30.70.660">
    <property type="entry name" value="Pseudouridine synthase I, catalytic domain, C-terminal subdomain"/>
    <property type="match status" value="1"/>
</dbReference>
<dbReference type="InterPro" id="IPR020095">
    <property type="entry name" value="PsdUridine_synth_TruA_C"/>
</dbReference>
<dbReference type="EMBL" id="CP001706">
    <property type="protein sequence ID" value="ACV08279.1"/>
    <property type="molecule type" value="Genomic_DNA"/>
</dbReference>
<dbReference type="GO" id="GO:0160147">
    <property type="term" value="F:tRNA pseudouridine(38-40) synthase activity"/>
    <property type="evidence" value="ECO:0007669"/>
    <property type="project" value="UniProtKB-EC"/>
</dbReference>
<dbReference type="NCBIfam" id="TIGR00071">
    <property type="entry name" value="hisT_truA"/>
    <property type="match status" value="1"/>
</dbReference>
<dbReference type="EC" id="5.4.99.12" evidence="4"/>
<proteinExistence type="inferred from homology"/>
<evidence type="ECO:0000259" key="8">
    <source>
        <dbReference type="Pfam" id="PF01416"/>
    </source>
</evidence>
<evidence type="ECO:0000256" key="5">
    <source>
        <dbReference type="PIRSR" id="PIRSR001430-1"/>
    </source>
</evidence>
<dbReference type="Pfam" id="PF01416">
    <property type="entry name" value="PseudoU_synth_1"/>
    <property type="match status" value="2"/>
</dbReference>
<dbReference type="PIRSF" id="PIRSF001430">
    <property type="entry name" value="tRNA_psdUrid_synth"/>
    <property type="match status" value="1"/>
</dbReference>
<dbReference type="GO" id="GO:0031119">
    <property type="term" value="P:tRNA pseudouridine synthesis"/>
    <property type="evidence" value="ECO:0007669"/>
    <property type="project" value="UniProtKB-UniRule"/>
</dbReference>
<dbReference type="InterPro" id="IPR001406">
    <property type="entry name" value="PsdUridine_synth_TruA"/>
</dbReference>
<comment type="subunit">
    <text evidence="4">Homodimer.</text>
</comment>
<dbReference type="Proteomes" id="UP000000628">
    <property type="component" value="Chromosome"/>
</dbReference>
<dbReference type="HAMAP" id="MF_00171">
    <property type="entry name" value="TruA"/>
    <property type="match status" value="1"/>
</dbReference>
<dbReference type="KEGG" id="jde:Jden_0615"/>
<comment type="caution">
    <text evidence="4">Lacks conserved residue(s) required for the propagation of feature annotation.</text>
</comment>
<protein>
    <recommendedName>
        <fullName evidence="4">tRNA pseudouridine synthase A</fullName>
        <ecNumber evidence="4">5.4.99.12</ecNumber>
    </recommendedName>
    <alternativeName>
        <fullName evidence="4">tRNA pseudouridine(38-40) synthase</fullName>
    </alternativeName>
    <alternativeName>
        <fullName evidence="4">tRNA pseudouridylate synthase I</fullName>
    </alternativeName>
    <alternativeName>
        <fullName evidence="4">tRNA-uridine isomerase I</fullName>
    </alternativeName>
</protein>
<dbReference type="HOGENOM" id="CLU_014673_0_2_11"/>
<dbReference type="eggNOG" id="COG0101">
    <property type="taxonomic scope" value="Bacteria"/>
</dbReference>
<evidence type="ECO:0000256" key="3">
    <source>
        <dbReference type="ARBA" id="ARBA00023235"/>
    </source>
</evidence>
<name>C7R164_JONDD</name>
<evidence type="ECO:0000256" key="4">
    <source>
        <dbReference type="HAMAP-Rule" id="MF_00171"/>
    </source>
</evidence>
<dbReference type="PANTHER" id="PTHR11142:SF0">
    <property type="entry name" value="TRNA PSEUDOURIDINE SYNTHASE-LIKE 1"/>
    <property type="match status" value="1"/>
</dbReference>
<accession>C7R164</accession>
<feature type="binding site" evidence="4 6">
    <location>
        <position position="144"/>
    </location>
    <ligand>
        <name>substrate</name>
    </ligand>
</feature>